<accession>N1UV91</accession>
<keyword evidence="2" id="KW-0812">Transmembrane</keyword>
<name>N1UV91_9MICC</name>
<organism evidence="3 4">
    <name type="scientific">Arthrobacter crystallopoietes BAB-32</name>
    <dbReference type="NCBI Taxonomy" id="1246476"/>
    <lineage>
        <taxon>Bacteria</taxon>
        <taxon>Bacillati</taxon>
        <taxon>Actinomycetota</taxon>
        <taxon>Actinomycetes</taxon>
        <taxon>Micrococcales</taxon>
        <taxon>Micrococcaceae</taxon>
        <taxon>Crystallibacter</taxon>
    </lineage>
</organism>
<evidence type="ECO:0000313" key="4">
    <source>
        <dbReference type="Proteomes" id="UP000010729"/>
    </source>
</evidence>
<keyword evidence="2" id="KW-1133">Transmembrane helix</keyword>
<feature type="compositionally biased region" description="Low complexity" evidence="1">
    <location>
        <begin position="158"/>
        <end position="170"/>
    </location>
</feature>
<feature type="transmembrane region" description="Helical" evidence="2">
    <location>
        <begin position="125"/>
        <end position="154"/>
    </location>
</feature>
<evidence type="ECO:0000256" key="1">
    <source>
        <dbReference type="SAM" id="MobiDB-lite"/>
    </source>
</evidence>
<keyword evidence="4" id="KW-1185">Reference proteome</keyword>
<proteinExistence type="predicted"/>
<gene>
    <name evidence="3" type="ORF">D477_010351</name>
</gene>
<dbReference type="AlphaFoldDB" id="N1UV91"/>
<feature type="region of interest" description="Disordered" evidence="1">
    <location>
        <begin position="158"/>
        <end position="212"/>
    </location>
</feature>
<dbReference type="RefSeq" id="WP_005268907.1">
    <property type="nucleotide sequence ID" value="NZ_ANPE02000122.1"/>
</dbReference>
<evidence type="ECO:0000313" key="3">
    <source>
        <dbReference type="EMBL" id="EMY34296.1"/>
    </source>
</evidence>
<comment type="caution">
    <text evidence="3">The sequence shown here is derived from an EMBL/GenBank/DDBJ whole genome shotgun (WGS) entry which is preliminary data.</text>
</comment>
<dbReference type="EMBL" id="ANPE02000122">
    <property type="protein sequence ID" value="EMY34296.1"/>
    <property type="molecule type" value="Genomic_DNA"/>
</dbReference>
<keyword evidence="2" id="KW-0472">Membrane</keyword>
<dbReference type="CDD" id="cd06462">
    <property type="entry name" value="Peptidase_S24_S26"/>
    <property type="match status" value="1"/>
</dbReference>
<evidence type="ECO:0000256" key="2">
    <source>
        <dbReference type="SAM" id="Phobius"/>
    </source>
</evidence>
<sequence length="363" mass="36631">MRVLNRGQNAALTGGAILGTLCLLLALAGMLAGAKPLIFTSGSMTPTIPAGGLALSLPAGAGDLVAGDVVSVENAQGVRITHRVQAVEHRGATAVLTLKGDANDAVDAERYVVTTGDRVVWSAPLLGYAVAALGSPYAIFAGGLLSAYLLYLAFGSANSPGGSRPSGSRSVGRRSRGRQETATAEPQLYPSETVLHTLPEPEATRERKSGSRRRTLISRAAIMASAVVAMAGAGALAVPAPAQAAFSSAAGATASFGAATLPVPALSCRNDGGSVVLEWAHDSLAVDPTYTVEQSGAVEPWAEGLSASSLAVDAADPRFTSAEPAVITFSVRSVHGLWESTAAALDLSYTPAGDAPATIQCAG</sequence>
<feature type="transmembrane region" description="Helical" evidence="2">
    <location>
        <begin position="216"/>
        <end position="238"/>
    </location>
</feature>
<dbReference type="OrthoDB" id="3790724at2"/>
<dbReference type="Proteomes" id="UP000010729">
    <property type="component" value="Unassembled WGS sequence"/>
</dbReference>
<protein>
    <submittedName>
        <fullName evidence="3">S26 family peptidase</fullName>
    </submittedName>
</protein>
<reference evidence="3 4" key="1">
    <citation type="journal article" date="2013" name="Genome Announc.">
        <title>Draft Genome Sequence of Arthrobacter crystallopoietes Strain BAB-32, Revealing Genes for Bioremediation.</title>
        <authorList>
            <person name="Joshi M.N."/>
            <person name="Pandit A.S."/>
            <person name="Sharma A."/>
            <person name="Pandya R.V."/>
            <person name="Desai S.M."/>
            <person name="Saxena A.K."/>
            <person name="Bagatharia S.B."/>
        </authorList>
    </citation>
    <scope>NUCLEOTIDE SEQUENCE [LARGE SCALE GENOMIC DNA]</scope>
    <source>
        <strain evidence="3 4">BAB-32</strain>
    </source>
</reference>